<dbReference type="GO" id="GO:0005737">
    <property type="term" value="C:cytoplasm"/>
    <property type="evidence" value="ECO:0007669"/>
    <property type="project" value="UniProtKB-SubCell"/>
</dbReference>
<dbReference type="SUPFAM" id="SSF51569">
    <property type="entry name" value="Aldolase"/>
    <property type="match status" value="1"/>
</dbReference>
<dbReference type="UniPathway" id="UPA00002">
    <property type="reaction ID" value="UER00468"/>
</dbReference>
<evidence type="ECO:0000313" key="9">
    <source>
        <dbReference type="EMBL" id="PLX16027.1"/>
    </source>
</evidence>
<keyword evidence="2 7" id="KW-0963">Cytoplasm</keyword>
<dbReference type="InterPro" id="IPR028581">
    <property type="entry name" value="DeoC_typeI"/>
</dbReference>
<dbReference type="InterPro" id="IPR013785">
    <property type="entry name" value="Aldolase_TIM"/>
</dbReference>
<comment type="caution">
    <text evidence="9">The sequence shown here is derived from an EMBL/GenBank/DDBJ whole genome shotgun (WGS) entry which is preliminary data.</text>
</comment>
<dbReference type="GO" id="GO:0016052">
    <property type="term" value="P:carbohydrate catabolic process"/>
    <property type="evidence" value="ECO:0007669"/>
    <property type="project" value="TreeGrafter"/>
</dbReference>
<dbReference type="CDD" id="cd00959">
    <property type="entry name" value="DeoC"/>
    <property type="match status" value="1"/>
</dbReference>
<evidence type="ECO:0000256" key="5">
    <source>
        <dbReference type="ARBA" id="ARBA00048791"/>
    </source>
</evidence>
<evidence type="ECO:0000256" key="4">
    <source>
        <dbReference type="ARBA" id="ARBA00023270"/>
    </source>
</evidence>
<comment type="subcellular location">
    <subcellularLocation>
        <location evidence="7">Cytoplasm</location>
    </subcellularLocation>
</comment>
<dbReference type="FunFam" id="3.20.20.70:FF:000044">
    <property type="entry name" value="Deoxyribose-phosphate aldolase"/>
    <property type="match status" value="1"/>
</dbReference>
<comment type="pathway">
    <text evidence="7">Carbohydrate degradation; 2-deoxy-D-ribose 1-phosphate degradation; D-glyceraldehyde 3-phosphate and acetaldehyde from 2-deoxy-alpha-D-ribose 1-phosphate: step 2/2.</text>
</comment>
<dbReference type="InterPro" id="IPR002915">
    <property type="entry name" value="DeoC/FbaB/LacD_aldolase"/>
</dbReference>
<gene>
    <name evidence="7" type="primary">deoC</name>
    <name evidence="9" type="ORF">C0601_11685</name>
</gene>
<organism evidence="9 10">
    <name type="scientific">Muiribacterium halophilum</name>
    <dbReference type="NCBI Taxonomy" id="2053465"/>
    <lineage>
        <taxon>Bacteria</taxon>
        <taxon>Candidatus Muiribacteriota</taxon>
        <taxon>Candidatus Muiribacteriia</taxon>
        <taxon>Candidatus Muiribacteriales</taxon>
        <taxon>Candidatus Muiribacteriaceae</taxon>
        <taxon>Candidatus Muiribacterium</taxon>
    </lineage>
</organism>
<dbReference type="GO" id="GO:0009264">
    <property type="term" value="P:deoxyribonucleotide catabolic process"/>
    <property type="evidence" value="ECO:0007669"/>
    <property type="project" value="UniProtKB-UniRule"/>
</dbReference>
<dbReference type="HAMAP" id="MF_00114">
    <property type="entry name" value="DeoC_type1"/>
    <property type="match status" value="1"/>
</dbReference>
<dbReference type="Proteomes" id="UP000234857">
    <property type="component" value="Unassembled WGS sequence"/>
</dbReference>
<protein>
    <recommendedName>
        <fullName evidence="7">Deoxyribose-phosphate aldolase</fullName>
        <shortName evidence="7">DERA</shortName>
        <ecNumber evidence="7">4.1.2.4</ecNumber>
    </recommendedName>
    <alternativeName>
        <fullName evidence="7">2-deoxy-D-ribose 5-phosphate aldolase</fullName>
    </alternativeName>
    <alternativeName>
        <fullName evidence="7">Phosphodeoxyriboaldolase</fullName>
        <shortName evidence="7">Deoxyriboaldolase</shortName>
    </alternativeName>
</protein>
<accession>A0A2N5ZBJ3</accession>
<evidence type="ECO:0000256" key="2">
    <source>
        <dbReference type="ARBA" id="ARBA00022490"/>
    </source>
</evidence>
<feature type="active site" description="Schiff-base intermediate with acetaldehyde" evidence="7">
    <location>
        <position position="197"/>
    </location>
</feature>
<evidence type="ECO:0000256" key="7">
    <source>
        <dbReference type="HAMAP-Rule" id="MF_00114"/>
    </source>
</evidence>
<dbReference type="AlphaFoldDB" id="A0A2N5ZBJ3"/>
<dbReference type="Gene3D" id="3.20.20.70">
    <property type="entry name" value="Aldolase class I"/>
    <property type="match status" value="1"/>
</dbReference>
<dbReference type="NCBIfam" id="TIGR00126">
    <property type="entry name" value="deoC"/>
    <property type="match status" value="1"/>
</dbReference>
<dbReference type="GO" id="GO:0004139">
    <property type="term" value="F:deoxyribose-phosphate aldolase activity"/>
    <property type="evidence" value="ECO:0007669"/>
    <property type="project" value="UniProtKB-UniRule"/>
</dbReference>
<evidence type="ECO:0000256" key="3">
    <source>
        <dbReference type="ARBA" id="ARBA00023239"/>
    </source>
</evidence>
<evidence type="ECO:0000256" key="6">
    <source>
        <dbReference type="ARBA" id="ARBA00056337"/>
    </source>
</evidence>
<dbReference type="SMART" id="SM01133">
    <property type="entry name" value="DeoC"/>
    <property type="match status" value="1"/>
</dbReference>
<evidence type="ECO:0000256" key="8">
    <source>
        <dbReference type="SAM" id="MobiDB-lite"/>
    </source>
</evidence>
<name>A0A2N5ZBJ3_MUIH1</name>
<comment type="similarity">
    <text evidence="1 7">Belongs to the DeoC/FbaB aldolase family. DeoC type 1 subfamily.</text>
</comment>
<dbReference type="Pfam" id="PF01791">
    <property type="entry name" value="DeoC"/>
    <property type="match status" value="1"/>
</dbReference>
<dbReference type="EC" id="4.1.2.4" evidence="7"/>
<dbReference type="PANTHER" id="PTHR10889:SF1">
    <property type="entry name" value="DEOXYRIBOSE-PHOSPHATE ALDOLASE"/>
    <property type="match status" value="1"/>
</dbReference>
<dbReference type="InterPro" id="IPR011343">
    <property type="entry name" value="DeoC"/>
</dbReference>
<dbReference type="PANTHER" id="PTHR10889">
    <property type="entry name" value="DEOXYRIBOSE-PHOSPHATE ALDOLASE"/>
    <property type="match status" value="1"/>
</dbReference>
<reference evidence="9 10" key="1">
    <citation type="submission" date="2017-11" db="EMBL/GenBank/DDBJ databases">
        <title>Genome-resolved metagenomics identifies genetic mobility, metabolic interactions, and unexpected diversity in perchlorate-reducing communities.</title>
        <authorList>
            <person name="Barnum T.P."/>
            <person name="Figueroa I.A."/>
            <person name="Carlstrom C.I."/>
            <person name="Lucas L.N."/>
            <person name="Engelbrektson A.L."/>
            <person name="Coates J.D."/>
        </authorList>
    </citation>
    <scope>NUCLEOTIDE SEQUENCE [LARGE SCALE GENOMIC DNA]</scope>
    <source>
        <strain evidence="9">BM706</strain>
    </source>
</reference>
<dbReference type="PIRSF" id="PIRSF001357">
    <property type="entry name" value="DeoC"/>
    <property type="match status" value="1"/>
</dbReference>
<evidence type="ECO:0000256" key="1">
    <source>
        <dbReference type="ARBA" id="ARBA00010936"/>
    </source>
</evidence>
<proteinExistence type="inferred from homology"/>
<evidence type="ECO:0000313" key="10">
    <source>
        <dbReference type="Proteomes" id="UP000234857"/>
    </source>
</evidence>
<feature type="active site" description="Proton donor/acceptor" evidence="7">
    <location>
        <position position="135"/>
    </location>
</feature>
<keyword evidence="3 7" id="KW-0456">Lyase</keyword>
<feature type="region of interest" description="Disordered" evidence="8">
    <location>
        <begin position="13"/>
        <end position="32"/>
    </location>
</feature>
<feature type="active site" description="Proton donor/acceptor" evidence="7">
    <location>
        <position position="226"/>
    </location>
</feature>
<comment type="function">
    <text evidence="6 7">Catalyzes a reversible aldol reaction between acetaldehyde and D-glyceraldehyde 3-phosphate to generate 2-deoxy-D-ribose 5-phosphate.</text>
</comment>
<keyword evidence="4 7" id="KW-0704">Schiff base</keyword>
<dbReference type="EMBL" id="PKTG01000123">
    <property type="protein sequence ID" value="PLX16027.1"/>
    <property type="molecule type" value="Genomic_DNA"/>
</dbReference>
<sequence length="266" mass="28558">MITGEVLKEINRKAQVNTTSHSPQTPSGTPVEVPVFKADISKQLDSRSLASYIDHTLLKPDATEEMVVKLCREAMEFGFFSVCVNPIWVSTAAKLLKNSDVKVCTVVGFPLGATPSEVKAFETKKAIEDGADEIDMVLNIGFMKSKRLDEVLSDIRKVKEACGNTLLKVILETCLLTSEEKMKSIELCKRAGADYVKTSTGFSAGGATAEDIALMRRIVGDKLGVKASGGVRDYEGAINMVNAGASRIGASASVAIVQGQYDHSGY</sequence>
<dbReference type="GO" id="GO:0006018">
    <property type="term" value="P:2-deoxyribose 1-phosphate catabolic process"/>
    <property type="evidence" value="ECO:0007669"/>
    <property type="project" value="UniProtKB-UniRule"/>
</dbReference>
<comment type="catalytic activity">
    <reaction evidence="5 7">
        <text>2-deoxy-D-ribose 5-phosphate = D-glyceraldehyde 3-phosphate + acetaldehyde</text>
        <dbReference type="Rhea" id="RHEA:12821"/>
        <dbReference type="ChEBI" id="CHEBI:15343"/>
        <dbReference type="ChEBI" id="CHEBI:59776"/>
        <dbReference type="ChEBI" id="CHEBI:62877"/>
        <dbReference type="EC" id="4.1.2.4"/>
    </reaction>
</comment>
<feature type="compositionally biased region" description="Polar residues" evidence="8">
    <location>
        <begin position="14"/>
        <end position="28"/>
    </location>
</feature>